<feature type="transmembrane region" description="Helical" evidence="5">
    <location>
        <begin position="125"/>
        <end position="149"/>
    </location>
</feature>
<evidence type="ECO:0000256" key="4">
    <source>
        <dbReference type="ARBA" id="ARBA00023136"/>
    </source>
</evidence>
<feature type="transmembrane region" description="Helical" evidence="5">
    <location>
        <begin position="12"/>
        <end position="31"/>
    </location>
</feature>
<feature type="transmembrane region" description="Helical" evidence="5">
    <location>
        <begin position="216"/>
        <end position="242"/>
    </location>
</feature>
<sequence>MLQKLGQFATKTFLLWMLLVSVIAFIMPHTFTGFGPFIPYLLGVVMLGMGLTIKIEDFKFILKQPKPVLIGVVLQYTIMPLLAYSIAKGFQLPPDIAIGVMLVGCCPGGTSSNVVSYLAKANVALSVTVTSVSTLLLPILTPSLMYVFANQWMDISFMSLFSSVIKVVIVPIAIGLVLQKLFKNAAEKSEDILPVISVIAISLILGAVIAASKDMILQTGLLIFIVVILHNTLGYLIGYVLAHCFKLSVPDKKALSIEVGMQNSGLAASLATVHFNPLAAVPGAVFSFIHCVSGPLLAKIWTSKWREKLTSPRVKNVS</sequence>
<dbReference type="InterPro" id="IPR004710">
    <property type="entry name" value="Bilac:Na_transpt"/>
</dbReference>
<feature type="transmembrane region" description="Helical" evidence="5">
    <location>
        <begin position="37"/>
        <end position="55"/>
    </location>
</feature>
<reference evidence="6 7" key="1">
    <citation type="submission" date="2020-04" db="EMBL/GenBank/DDBJ databases">
        <title>Staphylococcus species from domestic dog.</title>
        <authorList>
            <person name="Paterson G.K."/>
        </authorList>
    </citation>
    <scope>NUCLEOTIDE SEQUENCE [LARGE SCALE GENOMIC DNA]</scope>
    <source>
        <strain evidence="6 7">H16/1A</strain>
    </source>
</reference>
<dbReference type="InterPro" id="IPR002657">
    <property type="entry name" value="BilAc:Na_symport/Acr3"/>
</dbReference>
<comment type="caution">
    <text evidence="6">The sequence shown here is derived from an EMBL/GenBank/DDBJ whole genome shotgun (WGS) entry which is preliminary data.</text>
</comment>
<dbReference type="PANTHER" id="PTHR10361:SF28">
    <property type="entry name" value="P3 PROTEIN-RELATED"/>
    <property type="match status" value="1"/>
</dbReference>
<proteinExistence type="predicted"/>
<organism evidence="6 7">
    <name type="scientific">Staphylococcus canis</name>
    <dbReference type="NCBI Taxonomy" id="2724942"/>
    <lineage>
        <taxon>Bacteria</taxon>
        <taxon>Bacillati</taxon>
        <taxon>Bacillota</taxon>
        <taxon>Bacilli</taxon>
        <taxon>Bacillales</taxon>
        <taxon>Staphylococcaceae</taxon>
        <taxon>Staphylococcus</taxon>
    </lineage>
</organism>
<keyword evidence="3 5" id="KW-1133">Transmembrane helix</keyword>
<keyword evidence="2 5" id="KW-0812">Transmembrane</keyword>
<dbReference type="EMBL" id="JABANU010000028">
    <property type="protein sequence ID" value="MBI5975839.1"/>
    <property type="molecule type" value="Genomic_DNA"/>
</dbReference>
<dbReference type="Proteomes" id="UP000751852">
    <property type="component" value="Unassembled WGS sequence"/>
</dbReference>
<dbReference type="Gene3D" id="1.20.1530.20">
    <property type="match status" value="1"/>
</dbReference>
<protein>
    <submittedName>
        <fullName evidence="6">Bile acid:sodium symporter family protein</fullName>
    </submittedName>
</protein>
<accession>A0ABS0TAR2</accession>
<feature type="transmembrane region" description="Helical" evidence="5">
    <location>
        <begin position="155"/>
        <end position="179"/>
    </location>
</feature>
<evidence type="ECO:0000256" key="1">
    <source>
        <dbReference type="ARBA" id="ARBA00004141"/>
    </source>
</evidence>
<keyword evidence="7" id="KW-1185">Reference proteome</keyword>
<feature type="transmembrane region" description="Helical" evidence="5">
    <location>
        <begin position="67"/>
        <end position="84"/>
    </location>
</feature>
<keyword evidence="4 5" id="KW-0472">Membrane</keyword>
<name>A0ABS0TAR2_9STAP</name>
<gene>
    <name evidence="6" type="ORF">HHH54_09570</name>
</gene>
<feature type="transmembrane region" description="Helical" evidence="5">
    <location>
        <begin position="96"/>
        <end position="118"/>
    </location>
</feature>
<feature type="transmembrane region" description="Helical" evidence="5">
    <location>
        <begin position="191"/>
        <end position="210"/>
    </location>
</feature>
<dbReference type="Pfam" id="PF01758">
    <property type="entry name" value="SBF"/>
    <property type="match status" value="1"/>
</dbReference>
<evidence type="ECO:0000256" key="5">
    <source>
        <dbReference type="SAM" id="Phobius"/>
    </source>
</evidence>
<evidence type="ECO:0000256" key="3">
    <source>
        <dbReference type="ARBA" id="ARBA00022989"/>
    </source>
</evidence>
<dbReference type="RefSeq" id="WP_198618611.1">
    <property type="nucleotide sequence ID" value="NZ_JABANU010000028.1"/>
</dbReference>
<comment type="subcellular location">
    <subcellularLocation>
        <location evidence="1">Membrane</location>
        <topology evidence="1">Multi-pass membrane protein</topology>
    </subcellularLocation>
</comment>
<evidence type="ECO:0000313" key="7">
    <source>
        <dbReference type="Proteomes" id="UP000751852"/>
    </source>
</evidence>
<evidence type="ECO:0000256" key="2">
    <source>
        <dbReference type="ARBA" id="ARBA00022692"/>
    </source>
</evidence>
<dbReference type="PANTHER" id="PTHR10361">
    <property type="entry name" value="SODIUM-BILE ACID COTRANSPORTER"/>
    <property type="match status" value="1"/>
</dbReference>
<evidence type="ECO:0000313" key="6">
    <source>
        <dbReference type="EMBL" id="MBI5975839.1"/>
    </source>
</evidence>
<dbReference type="InterPro" id="IPR038770">
    <property type="entry name" value="Na+/solute_symporter_sf"/>
</dbReference>